<dbReference type="EMBL" id="MU853228">
    <property type="protein sequence ID" value="KAK4123730.1"/>
    <property type="molecule type" value="Genomic_DNA"/>
</dbReference>
<comment type="caution">
    <text evidence="2">The sequence shown here is derived from an EMBL/GenBank/DDBJ whole genome shotgun (WGS) entry which is preliminary data.</text>
</comment>
<organism evidence="2 3">
    <name type="scientific">Parathielavia appendiculata</name>
    <dbReference type="NCBI Taxonomy" id="2587402"/>
    <lineage>
        <taxon>Eukaryota</taxon>
        <taxon>Fungi</taxon>
        <taxon>Dikarya</taxon>
        <taxon>Ascomycota</taxon>
        <taxon>Pezizomycotina</taxon>
        <taxon>Sordariomycetes</taxon>
        <taxon>Sordariomycetidae</taxon>
        <taxon>Sordariales</taxon>
        <taxon>Chaetomiaceae</taxon>
        <taxon>Parathielavia</taxon>
    </lineage>
</organism>
<dbReference type="RefSeq" id="XP_062647501.1">
    <property type="nucleotide sequence ID" value="XM_062788889.1"/>
</dbReference>
<reference evidence="2" key="1">
    <citation type="journal article" date="2023" name="Mol. Phylogenet. Evol.">
        <title>Genome-scale phylogeny and comparative genomics of the fungal order Sordariales.</title>
        <authorList>
            <person name="Hensen N."/>
            <person name="Bonometti L."/>
            <person name="Westerberg I."/>
            <person name="Brannstrom I.O."/>
            <person name="Guillou S."/>
            <person name="Cros-Aarteil S."/>
            <person name="Calhoun S."/>
            <person name="Haridas S."/>
            <person name="Kuo A."/>
            <person name="Mondo S."/>
            <person name="Pangilinan J."/>
            <person name="Riley R."/>
            <person name="LaButti K."/>
            <person name="Andreopoulos B."/>
            <person name="Lipzen A."/>
            <person name="Chen C."/>
            <person name="Yan M."/>
            <person name="Daum C."/>
            <person name="Ng V."/>
            <person name="Clum A."/>
            <person name="Steindorff A."/>
            <person name="Ohm R.A."/>
            <person name="Martin F."/>
            <person name="Silar P."/>
            <person name="Natvig D.O."/>
            <person name="Lalanne C."/>
            <person name="Gautier V."/>
            <person name="Ament-Velasquez S.L."/>
            <person name="Kruys A."/>
            <person name="Hutchinson M.I."/>
            <person name="Powell A.J."/>
            <person name="Barry K."/>
            <person name="Miller A.N."/>
            <person name="Grigoriev I.V."/>
            <person name="Debuchy R."/>
            <person name="Gladieux P."/>
            <person name="Hiltunen Thoren M."/>
            <person name="Johannesson H."/>
        </authorList>
    </citation>
    <scope>NUCLEOTIDE SEQUENCE</scope>
    <source>
        <strain evidence="2">CBS 731.68</strain>
    </source>
</reference>
<dbReference type="Proteomes" id="UP001302602">
    <property type="component" value="Unassembled WGS sequence"/>
</dbReference>
<keyword evidence="3" id="KW-1185">Reference proteome</keyword>
<dbReference type="Pfam" id="PF06985">
    <property type="entry name" value="HET"/>
    <property type="match status" value="1"/>
</dbReference>
<dbReference type="PANTHER" id="PTHR33112:SF8">
    <property type="entry name" value="HETEROKARYON INCOMPATIBILITY DOMAIN-CONTAINING PROTEIN"/>
    <property type="match status" value="1"/>
</dbReference>
<proteinExistence type="predicted"/>
<gene>
    <name evidence="2" type="ORF">N657DRAFT_572392</name>
</gene>
<feature type="domain" description="Heterokaryon incompatibility" evidence="1">
    <location>
        <begin position="5"/>
        <end position="103"/>
    </location>
</feature>
<dbReference type="PANTHER" id="PTHR33112">
    <property type="entry name" value="DOMAIN PROTEIN, PUTATIVE-RELATED"/>
    <property type="match status" value="1"/>
</dbReference>
<accession>A0AAN6U0I8</accession>
<reference evidence="2" key="2">
    <citation type="submission" date="2023-05" db="EMBL/GenBank/DDBJ databases">
        <authorList>
            <consortium name="Lawrence Berkeley National Laboratory"/>
            <person name="Steindorff A."/>
            <person name="Hensen N."/>
            <person name="Bonometti L."/>
            <person name="Westerberg I."/>
            <person name="Brannstrom I.O."/>
            <person name="Guillou S."/>
            <person name="Cros-Aarteil S."/>
            <person name="Calhoun S."/>
            <person name="Haridas S."/>
            <person name="Kuo A."/>
            <person name="Mondo S."/>
            <person name="Pangilinan J."/>
            <person name="Riley R."/>
            <person name="Labutti K."/>
            <person name="Andreopoulos B."/>
            <person name="Lipzen A."/>
            <person name="Chen C."/>
            <person name="Yanf M."/>
            <person name="Daum C."/>
            <person name="Ng V."/>
            <person name="Clum A."/>
            <person name="Ohm R."/>
            <person name="Martin F."/>
            <person name="Silar P."/>
            <person name="Natvig D."/>
            <person name="Lalanne C."/>
            <person name="Gautier V."/>
            <person name="Ament-Velasquez S.L."/>
            <person name="Kruys A."/>
            <person name="Hutchinson M.I."/>
            <person name="Powell A.J."/>
            <person name="Barry K."/>
            <person name="Miller A.N."/>
            <person name="Grigoriev I.V."/>
            <person name="Debuchy R."/>
            <person name="Gladieux P."/>
            <person name="Thoren M.H."/>
            <person name="Johannesson H."/>
        </authorList>
    </citation>
    <scope>NUCLEOTIDE SEQUENCE</scope>
    <source>
        <strain evidence="2">CBS 731.68</strain>
    </source>
</reference>
<evidence type="ECO:0000259" key="1">
    <source>
        <dbReference type="Pfam" id="PF06985"/>
    </source>
</evidence>
<protein>
    <submittedName>
        <fullName evidence="2">HET-domain-containing protein</fullName>
    </submittedName>
</protein>
<name>A0AAN6U0I8_9PEZI</name>
<dbReference type="AlphaFoldDB" id="A0AAN6U0I8"/>
<evidence type="ECO:0000313" key="3">
    <source>
        <dbReference type="Proteomes" id="UP001302602"/>
    </source>
</evidence>
<dbReference type="GeneID" id="87825659"/>
<evidence type="ECO:0000313" key="2">
    <source>
        <dbReference type="EMBL" id="KAK4123730.1"/>
    </source>
</evidence>
<sequence length="256" mass="28592">PDGPYLTLSHFWGDASKVFNLETRNREELLQQIPALPRIVEDAIVATRRLGARYIWIDSLCIIQDDPQDWASESSSMADVYHNAMCNIAASASQDSNGGLNRDRGDIVIGAYVKASQDDETLLLIEENEGIEHEGQEGWVLQKRLLSPRILHFSRRQLVWEPLGDILGRYTLATLTYRSDTLPAHSGIVKYHQNITGVTYLAGICKGPGAVFSAHLGWRSMTPTPRPTAYRAPSRNWASTDKEIALRPKESPMGLH</sequence>
<dbReference type="InterPro" id="IPR010730">
    <property type="entry name" value="HET"/>
</dbReference>
<feature type="non-terminal residue" evidence="2">
    <location>
        <position position="1"/>
    </location>
</feature>